<dbReference type="GO" id="GO:0009298">
    <property type="term" value="P:GDP-mannose biosynthetic process"/>
    <property type="evidence" value="ECO:0007669"/>
    <property type="project" value="InterPro"/>
</dbReference>
<dbReference type="STRING" id="1121884.SAMN02745131_00546"/>
<evidence type="ECO:0000259" key="9">
    <source>
        <dbReference type="Pfam" id="PF20511"/>
    </source>
</evidence>
<evidence type="ECO:0000313" key="11">
    <source>
        <dbReference type="Proteomes" id="UP000184048"/>
    </source>
</evidence>
<evidence type="ECO:0000256" key="4">
    <source>
        <dbReference type="ARBA" id="ARBA00022723"/>
    </source>
</evidence>
<feature type="binding site" evidence="8">
    <location>
        <position position="100"/>
    </location>
    <ligand>
        <name>Zn(2+)</name>
        <dbReference type="ChEBI" id="CHEBI:29105"/>
    </ligand>
</feature>
<proteinExistence type="inferred from homology"/>
<dbReference type="InterPro" id="IPR014710">
    <property type="entry name" value="RmlC-like_jellyroll"/>
</dbReference>
<feature type="binding site" evidence="8">
    <location>
        <position position="135"/>
    </location>
    <ligand>
        <name>Zn(2+)</name>
        <dbReference type="ChEBI" id="CHEBI:29105"/>
    </ligand>
</feature>
<feature type="domain" description="Phosphomannose isomerase type I catalytic" evidence="9">
    <location>
        <begin position="5"/>
        <end position="150"/>
    </location>
</feature>
<sequence>MIHSLFKIKGIVQHYSWGGYNFIPALLGIENAEQKPFAEYWLGAHPNHPSTIVDSELTLSAMIKEAPGKLLGPGVSKNFSSLPFLFKILDVRQMLSIQVHPSKESAIKEFALENEKGIPVNAPHRNYKDENHKPELMVALGDFWLLHGFKDEARLKEVLRDKPAFNFLLNVFGEGNYRALYESVMTIEQEEVDQVLGTLLQPLISMYEKGQLKKESEDFWAARAVSTFCKDGHYDRGIFSIYFFNLVHLKKGEGIFQPQGMPHAYLEGQNVEVMANSDNVLRAGLTDKHIDVKELLKHVDFKATVPAVLPSGNDFAVTYLSPAQEFELHSYQFNGQQEMVVSQSPEIWFLLSGTATVKVEDVTIELNKGEAVFLCPGSEMHISSGKGELFRCLVPLGVKN</sequence>
<evidence type="ECO:0000256" key="6">
    <source>
        <dbReference type="ARBA" id="ARBA00023235"/>
    </source>
</evidence>
<dbReference type="InterPro" id="IPR001250">
    <property type="entry name" value="Man6P_Isoase-1"/>
</dbReference>
<dbReference type="Gene3D" id="1.10.441.10">
    <property type="entry name" value="Phosphomannose Isomerase, domain 2"/>
    <property type="match status" value="1"/>
</dbReference>
<keyword evidence="5 8" id="KW-0862">Zinc</keyword>
<keyword evidence="6 10" id="KW-0413">Isomerase</keyword>
<feature type="active site" evidence="7">
    <location>
        <position position="282"/>
    </location>
</feature>
<evidence type="ECO:0000256" key="2">
    <source>
        <dbReference type="ARBA" id="ARBA00010772"/>
    </source>
</evidence>
<feature type="binding site" evidence="8">
    <location>
        <position position="263"/>
    </location>
    <ligand>
        <name>Zn(2+)</name>
        <dbReference type="ChEBI" id="CHEBI:29105"/>
    </ligand>
</feature>
<dbReference type="PANTHER" id="PTHR10309">
    <property type="entry name" value="MANNOSE-6-PHOSPHATE ISOMERASE"/>
    <property type="match status" value="1"/>
</dbReference>
<evidence type="ECO:0000313" key="10">
    <source>
        <dbReference type="EMBL" id="SHE52480.1"/>
    </source>
</evidence>
<dbReference type="AlphaFoldDB" id="A0A1M4U7B6"/>
<dbReference type="EC" id="5.3.1.8" evidence="3"/>
<dbReference type="CDD" id="cd07011">
    <property type="entry name" value="cupin_PMI_type_I_N"/>
    <property type="match status" value="1"/>
</dbReference>
<name>A0A1M4U7B6_9BACT</name>
<dbReference type="NCBIfam" id="TIGR00218">
    <property type="entry name" value="manA"/>
    <property type="match status" value="1"/>
</dbReference>
<keyword evidence="4 8" id="KW-0479">Metal-binding</keyword>
<feature type="binding site" evidence="8">
    <location>
        <position position="98"/>
    </location>
    <ligand>
        <name>Zn(2+)</name>
        <dbReference type="ChEBI" id="CHEBI:29105"/>
    </ligand>
</feature>
<evidence type="ECO:0000256" key="7">
    <source>
        <dbReference type="PIRSR" id="PIRSR001480-1"/>
    </source>
</evidence>
<dbReference type="InterPro" id="IPR018050">
    <property type="entry name" value="Pmannose_isomerase-type1_CS"/>
</dbReference>
<dbReference type="RefSeq" id="WP_084079769.1">
    <property type="nucleotide sequence ID" value="NZ_FQUU01000002.1"/>
</dbReference>
<dbReference type="PIRSF" id="PIRSF001480">
    <property type="entry name" value="Mannose-6-phosphate_isomerase"/>
    <property type="match status" value="1"/>
</dbReference>
<dbReference type="PRINTS" id="PR00714">
    <property type="entry name" value="MAN6PISMRASE"/>
</dbReference>
<evidence type="ECO:0000256" key="3">
    <source>
        <dbReference type="ARBA" id="ARBA00011956"/>
    </source>
</evidence>
<dbReference type="InterPro" id="IPR016305">
    <property type="entry name" value="Mannose-6-P_Isomerase"/>
</dbReference>
<comment type="catalytic activity">
    <reaction evidence="1">
        <text>D-mannose 6-phosphate = D-fructose 6-phosphate</text>
        <dbReference type="Rhea" id="RHEA:12356"/>
        <dbReference type="ChEBI" id="CHEBI:58735"/>
        <dbReference type="ChEBI" id="CHEBI:61527"/>
        <dbReference type="EC" id="5.3.1.8"/>
    </reaction>
</comment>
<evidence type="ECO:0000256" key="5">
    <source>
        <dbReference type="ARBA" id="ARBA00022833"/>
    </source>
</evidence>
<dbReference type="Gene3D" id="2.60.120.10">
    <property type="entry name" value="Jelly Rolls"/>
    <property type="match status" value="2"/>
</dbReference>
<protein>
    <recommendedName>
        <fullName evidence="3">mannose-6-phosphate isomerase</fullName>
        <ecNumber evidence="3">5.3.1.8</ecNumber>
    </recommendedName>
</protein>
<organism evidence="10 11">
    <name type="scientific">Flavisolibacter ginsengisoli DSM 18119</name>
    <dbReference type="NCBI Taxonomy" id="1121884"/>
    <lineage>
        <taxon>Bacteria</taxon>
        <taxon>Pseudomonadati</taxon>
        <taxon>Bacteroidota</taxon>
        <taxon>Chitinophagia</taxon>
        <taxon>Chitinophagales</taxon>
        <taxon>Chitinophagaceae</taxon>
        <taxon>Flavisolibacter</taxon>
    </lineage>
</organism>
<evidence type="ECO:0000256" key="8">
    <source>
        <dbReference type="PIRSR" id="PIRSR001480-2"/>
    </source>
</evidence>
<dbReference type="GO" id="GO:0004476">
    <property type="term" value="F:mannose-6-phosphate isomerase activity"/>
    <property type="evidence" value="ECO:0007669"/>
    <property type="project" value="UniProtKB-EC"/>
</dbReference>
<comment type="similarity">
    <text evidence="2">Belongs to the mannose-6-phosphate isomerase type 1 family.</text>
</comment>
<dbReference type="GO" id="GO:0005829">
    <property type="term" value="C:cytosol"/>
    <property type="evidence" value="ECO:0007669"/>
    <property type="project" value="TreeGrafter"/>
</dbReference>
<keyword evidence="11" id="KW-1185">Reference proteome</keyword>
<dbReference type="PANTHER" id="PTHR10309:SF0">
    <property type="entry name" value="MANNOSE-6-PHOSPHATE ISOMERASE"/>
    <property type="match status" value="1"/>
</dbReference>
<dbReference type="Proteomes" id="UP000184048">
    <property type="component" value="Unassembled WGS sequence"/>
</dbReference>
<dbReference type="InterPro" id="IPR046457">
    <property type="entry name" value="PMI_typeI_cat"/>
</dbReference>
<evidence type="ECO:0000256" key="1">
    <source>
        <dbReference type="ARBA" id="ARBA00000757"/>
    </source>
</evidence>
<accession>A0A1M4U7B6</accession>
<dbReference type="SUPFAM" id="SSF51182">
    <property type="entry name" value="RmlC-like cupins"/>
    <property type="match status" value="1"/>
</dbReference>
<comment type="cofactor">
    <cofactor evidence="8">
        <name>Zn(2+)</name>
        <dbReference type="ChEBI" id="CHEBI:29105"/>
    </cofactor>
    <text evidence="8">Binds 1 zinc ion per subunit.</text>
</comment>
<dbReference type="InterPro" id="IPR011051">
    <property type="entry name" value="RmlC_Cupin_sf"/>
</dbReference>
<dbReference type="PROSITE" id="PS00965">
    <property type="entry name" value="PMI_I_1"/>
    <property type="match status" value="1"/>
</dbReference>
<dbReference type="GO" id="GO:0005975">
    <property type="term" value="P:carbohydrate metabolic process"/>
    <property type="evidence" value="ECO:0007669"/>
    <property type="project" value="InterPro"/>
</dbReference>
<dbReference type="Pfam" id="PF20511">
    <property type="entry name" value="PMI_typeI_cat"/>
    <property type="match status" value="1"/>
</dbReference>
<dbReference type="EMBL" id="FQUU01000002">
    <property type="protein sequence ID" value="SHE52480.1"/>
    <property type="molecule type" value="Genomic_DNA"/>
</dbReference>
<dbReference type="GO" id="GO:0008270">
    <property type="term" value="F:zinc ion binding"/>
    <property type="evidence" value="ECO:0007669"/>
    <property type="project" value="InterPro"/>
</dbReference>
<reference evidence="10 11" key="1">
    <citation type="submission" date="2016-11" db="EMBL/GenBank/DDBJ databases">
        <authorList>
            <person name="Jaros S."/>
            <person name="Januszkiewicz K."/>
            <person name="Wedrychowicz H."/>
        </authorList>
    </citation>
    <scope>NUCLEOTIDE SEQUENCE [LARGE SCALE GENOMIC DNA]</scope>
    <source>
        <strain evidence="10 11">DSM 18119</strain>
    </source>
</reference>
<gene>
    <name evidence="10" type="ORF">SAMN02745131_00546</name>
</gene>